<dbReference type="SUPFAM" id="SSF49373">
    <property type="entry name" value="Invasin/intimin cell-adhesion fragments"/>
    <property type="match status" value="1"/>
</dbReference>
<protein>
    <recommendedName>
        <fullName evidence="5">BIG2 domain-containing protein</fullName>
    </recommendedName>
</protein>
<dbReference type="InterPro" id="IPR013783">
    <property type="entry name" value="Ig-like_fold"/>
</dbReference>
<dbReference type="InterPro" id="IPR008964">
    <property type="entry name" value="Invasin/intimin_cell_adhesion"/>
</dbReference>
<dbReference type="Gene3D" id="2.60.40.10">
    <property type="entry name" value="Immunoglobulins"/>
    <property type="match status" value="1"/>
</dbReference>
<dbReference type="Proteomes" id="UP001500630">
    <property type="component" value="Unassembled WGS sequence"/>
</dbReference>
<dbReference type="InterPro" id="IPR003343">
    <property type="entry name" value="Big_2"/>
</dbReference>
<sequence length="179" mass="18357">MAYQVGDTIDLTGKNRWIADTTDPAKEQRTLQATADDVVEAVNDDQSFADLQRARVRYASSDTGVAVVDRKGKVTVAGAGVSTITATVDGVTGSAVITAEYPFTLTGPQTVEPGSTATATTSFTDSGTGALNDVTLTLATPDGWTARPVSPASFPMVAGGQKVTTTWSITVPADAARGG</sequence>
<keyword evidence="4" id="KW-1185">Reference proteome</keyword>
<evidence type="ECO:0000313" key="4">
    <source>
        <dbReference type="Proteomes" id="UP001500630"/>
    </source>
</evidence>
<evidence type="ECO:0000259" key="1">
    <source>
        <dbReference type="Pfam" id="PF02368"/>
    </source>
</evidence>
<feature type="domain" description="BIG2" evidence="1">
    <location>
        <begin position="54"/>
        <end position="98"/>
    </location>
</feature>
<dbReference type="Pfam" id="PF10633">
    <property type="entry name" value="NPCBM_assoc"/>
    <property type="match status" value="1"/>
</dbReference>
<comment type="caution">
    <text evidence="3">The sequence shown here is derived from an EMBL/GenBank/DDBJ whole genome shotgun (WGS) entry which is preliminary data.</text>
</comment>
<name>A0ABP6ZL88_9ACTN</name>
<feature type="domain" description="Alpha-galactosidase NEW3" evidence="2">
    <location>
        <begin position="111"/>
        <end position="178"/>
    </location>
</feature>
<reference evidence="4" key="1">
    <citation type="journal article" date="2019" name="Int. J. Syst. Evol. Microbiol.">
        <title>The Global Catalogue of Microorganisms (GCM) 10K type strain sequencing project: providing services to taxonomists for standard genome sequencing and annotation.</title>
        <authorList>
            <consortium name="The Broad Institute Genomics Platform"/>
            <consortium name="The Broad Institute Genome Sequencing Center for Infectious Disease"/>
            <person name="Wu L."/>
            <person name="Ma J."/>
        </authorList>
    </citation>
    <scope>NUCLEOTIDE SEQUENCE [LARGE SCALE GENOMIC DNA]</scope>
    <source>
        <strain evidence="4">JCM 17326</strain>
    </source>
</reference>
<dbReference type="RefSeq" id="WP_345576249.1">
    <property type="nucleotide sequence ID" value="NZ_BAABDQ010000048.1"/>
</dbReference>
<dbReference type="InterPro" id="IPR018905">
    <property type="entry name" value="A-galactase_NEW3"/>
</dbReference>
<proteinExistence type="predicted"/>
<evidence type="ECO:0000313" key="3">
    <source>
        <dbReference type="EMBL" id="GAA3612523.1"/>
    </source>
</evidence>
<accession>A0ABP6ZL88</accession>
<dbReference type="Pfam" id="PF02368">
    <property type="entry name" value="Big_2"/>
    <property type="match status" value="1"/>
</dbReference>
<dbReference type="EMBL" id="BAABDQ010000048">
    <property type="protein sequence ID" value="GAA3612523.1"/>
    <property type="molecule type" value="Genomic_DNA"/>
</dbReference>
<organism evidence="3 4">
    <name type="scientific">Nonomuraea rosea</name>
    <dbReference type="NCBI Taxonomy" id="638574"/>
    <lineage>
        <taxon>Bacteria</taxon>
        <taxon>Bacillati</taxon>
        <taxon>Actinomycetota</taxon>
        <taxon>Actinomycetes</taxon>
        <taxon>Streptosporangiales</taxon>
        <taxon>Streptosporangiaceae</taxon>
        <taxon>Nonomuraea</taxon>
    </lineage>
</organism>
<gene>
    <name evidence="3" type="ORF">GCM10022419_116910</name>
</gene>
<evidence type="ECO:0008006" key="5">
    <source>
        <dbReference type="Google" id="ProtNLM"/>
    </source>
</evidence>
<evidence type="ECO:0000259" key="2">
    <source>
        <dbReference type="Pfam" id="PF10633"/>
    </source>
</evidence>
<dbReference type="Gene3D" id="2.60.40.1080">
    <property type="match status" value="1"/>
</dbReference>